<feature type="compositionally biased region" description="Low complexity" evidence="1">
    <location>
        <begin position="17"/>
        <end position="32"/>
    </location>
</feature>
<dbReference type="EMBL" id="LR797040">
    <property type="protein sequence ID" value="CAB4182879.1"/>
    <property type="molecule type" value="Genomic_DNA"/>
</dbReference>
<feature type="compositionally biased region" description="Low complexity" evidence="1">
    <location>
        <begin position="71"/>
        <end position="84"/>
    </location>
</feature>
<gene>
    <name evidence="3" type="ORF">UFOVP1087_28</name>
    <name evidence="4" type="ORF">UFOVP1534_17</name>
    <name evidence="2" type="ORF">UFOVP910_43</name>
</gene>
<name>A0A6J5PM11_9CAUD</name>
<evidence type="ECO:0000313" key="4">
    <source>
        <dbReference type="EMBL" id="CAB5228202.1"/>
    </source>
</evidence>
<feature type="compositionally biased region" description="Low complexity" evidence="1">
    <location>
        <begin position="132"/>
        <end position="150"/>
    </location>
</feature>
<protein>
    <submittedName>
        <fullName evidence="2">Uncharacterized protein</fullName>
    </submittedName>
</protein>
<dbReference type="EMBL" id="LR796849">
    <property type="protein sequence ID" value="CAB4170188.1"/>
    <property type="molecule type" value="Genomic_DNA"/>
</dbReference>
<feature type="region of interest" description="Disordered" evidence="1">
    <location>
        <begin position="1"/>
        <end position="36"/>
    </location>
</feature>
<evidence type="ECO:0000256" key="1">
    <source>
        <dbReference type="SAM" id="MobiDB-lite"/>
    </source>
</evidence>
<reference evidence="2" key="1">
    <citation type="submission" date="2020-05" db="EMBL/GenBank/DDBJ databases">
        <authorList>
            <person name="Chiriac C."/>
            <person name="Salcher M."/>
            <person name="Ghai R."/>
            <person name="Kavagutti S V."/>
        </authorList>
    </citation>
    <scope>NUCLEOTIDE SEQUENCE</scope>
</reference>
<organism evidence="2">
    <name type="scientific">uncultured Caudovirales phage</name>
    <dbReference type="NCBI Taxonomy" id="2100421"/>
    <lineage>
        <taxon>Viruses</taxon>
        <taxon>Duplodnaviria</taxon>
        <taxon>Heunggongvirae</taxon>
        <taxon>Uroviricota</taxon>
        <taxon>Caudoviricetes</taxon>
        <taxon>Peduoviridae</taxon>
        <taxon>Maltschvirus</taxon>
        <taxon>Maltschvirus maltsch</taxon>
    </lineage>
</organism>
<dbReference type="EMBL" id="LR798386">
    <property type="protein sequence ID" value="CAB5228202.1"/>
    <property type="molecule type" value="Genomic_DNA"/>
</dbReference>
<evidence type="ECO:0000313" key="3">
    <source>
        <dbReference type="EMBL" id="CAB4182879.1"/>
    </source>
</evidence>
<sequence length="159" mass="16885">MAFNNHKTTGGELPPLNGNSSVGNSSGGNNMSLKQFVQSQIDSGKWNGTSGPASIFAFLAGKGGGFGGDSATQGTATTKGKTTPKTPPPQWTFKPNPYNESPYVPGGPGPGPAAQYNIPFNQQPWMLNPMGQQPQQPTPQEQQGLQYYQQWAPPYRTGQ</sequence>
<accession>A0A6J5PM11</accession>
<feature type="region of interest" description="Disordered" evidence="1">
    <location>
        <begin position="63"/>
        <end position="159"/>
    </location>
</feature>
<proteinExistence type="predicted"/>
<evidence type="ECO:0000313" key="2">
    <source>
        <dbReference type="EMBL" id="CAB4170188.1"/>
    </source>
</evidence>